<feature type="transmembrane region" description="Helical" evidence="1">
    <location>
        <begin position="43"/>
        <end position="64"/>
    </location>
</feature>
<reference evidence="2" key="1">
    <citation type="submission" date="2020-04" db="EMBL/GenBank/DDBJ databases">
        <title>Hybrid Assembly of Korean Phytophthora infestans isolates.</title>
        <authorList>
            <person name="Prokchorchik M."/>
            <person name="Lee Y."/>
            <person name="Seo J."/>
            <person name="Cho J.-H."/>
            <person name="Park Y.-E."/>
            <person name="Jang D.-C."/>
            <person name="Im J.-S."/>
            <person name="Choi J.-G."/>
            <person name="Park H.-J."/>
            <person name="Lee G.-B."/>
            <person name="Lee Y.-G."/>
            <person name="Hong S.-Y."/>
            <person name="Cho K."/>
            <person name="Sohn K.H."/>
        </authorList>
    </citation>
    <scope>NUCLEOTIDE SEQUENCE</scope>
    <source>
        <strain evidence="2">KR_1_A1</strain>
    </source>
</reference>
<keyword evidence="1" id="KW-0812">Transmembrane</keyword>
<sequence>MWSDSMLSNRIVLRFRGTTSTVMVDADVLAGEGAEALSLADRLLLLLTIFLFLLLSAVSGRVLYSQYAAKRKRLISTTTAAETPGLLLQPKHHTRLYPKHLQPQ</sequence>
<proteinExistence type="predicted"/>
<name>A0A833WRH2_PHYIN</name>
<keyword evidence="1" id="KW-0472">Membrane</keyword>
<accession>A0A833WRH2</accession>
<organism evidence="2 3">
    <name type="scientific">Phytophthora infestans</name>
    <name type="common">Potato late blight agent</name>
    <name type="synonym">Botrytis infestans</name>
    <dbReference type="NCBI Taxonomy" id="4787"/>
    <lineage>
        <taxon>Eukaryota</taxon>
        <taxon>Sar</taxon>
        <taxon>Stramenopiles</taxon>
        <taxon>Oomycota</taxon>
        <taxon>Peronosporomycetes</taxon>
        <taxon>Peronosporales</taxon>
        <taxon>Peronosporaceae</taxon>
        <taxon>Phytophthora</taxon>
    </lineage>
</organism>
<dbReference type="Proteomes" id="UP000602510">
    <property type="component" value="Unassembled WGS sequence"/>
</dbReference>
<evidence type="ECO:0000256" key="1">
    <source>
        <dbReference type="SAM" id="Phobius"/>
    </source>
</evidence>
<keyword evidence="3" id="KW-1185">Reference proteome</keyword>
<dbReference type="EMBL" id="WSZM01000351">
    <property type="protein sequence ID" value="KAF4034746.1"/>
    <property type="molecule type" value="Genomic_DNA"/>
</dbReference>
<gene>
    <name evidence="2" type="ORF">GN244_ATG13283</name>
</gene>
<dbReference type="AlphaFoldDB" id="A0A833WRH2"/>
<protein>
    <submittedName>
        <fullName evidence="2">Uncharacterized protein</fullName>
    </submittedName>
</protein>
<comment type="caution">
    <text evidence="2">The sequence shown here is derived from an EMBL/GenBank/DDBJ whole genome shotgun (WGS) entry which is preliminary data.</text>
</comment>
<keyword evidence="1" id="KW-1133">Transmembrane helix</keyword>
<evidence type="ECO:0000313" key="2">
    <source>
        <dbReference type="EMBL" id="KAF4034746.1"/>
    </source>
</evidence>
<evidence type="ECO:0000313" key="3">
    <source>
        <dbReference type="Proteomes" id="UP000602510"/>
    </source>
</evidence>